<name>A0A8B9EZ74_9PSIT</name>
<dbReference type="Proteomes" id="UP000694522">
    <property type="component" value="Unplaced"/>
</dbReference>
<dbReference type="GO" id="GO:0045184">
    <property type="term" value="P:establishment of protein localization"/>
    <property type="evidence" value="ECO:0007669"/>
    <property type="project" value="TreeGrafter"/>
</dbReference>
<accession>A0A8B9EZ74</accession>
<protein>
    <recommendedName>
        <fullName evidence="8">Centrosomal protein of 55 kDa</fullName>
    </recommendedName>
</protein>
<evidence type="ECO:0000256" key="2">
    <source>
        <dbReference type="ARBA" id="ARBA00004476"/>
    </source>
</evidence>
<evidence type="ECO:0000256" key="6">
    <source>
        <dbReference type="ARBA" id="ARBA00023212"/>
    </source>
</evidence>
<dbReference type="GO" id="GO:0005814">
    <property type="term" value="C:centriole"/>
    <property type="evidence" value="ECO:0007669"/>
    <property type="project" value="UniProtKB-SubCell"/>
</dbReference>
<evidence type="ECO:0000256" key="9">
    <source>
        <dbReference type="SAM" id="Coils"/>
    </source>
</evidence>
<keyword evidence="6" id="KW-0206">Cytoskeleton</keyword>
<proteinExistence type="predicted"/>
<keyword evidence="12" id="KW-1185">Reference proteome</keyword>
<dbReference type="GO" id="GO:0051896">
    <property type="term" value="P:regulation of phosphatidylinositol 3-kinase/protein kinase B signal transduction"/>
    <property type="evidence" value="ECO:0007669"/>
    <property type="project" value="InterPro"/>
</dbReference>
<feature type="coiled-coil region" evidence="9">
    <location>
        <begin position="244"/>
        <end position="335"/>
    </location>
</feature>
<dbReference type="PANTHER" id="PTHR31838">
    <property type="entry name" value="CENTROSOMAL PROTEIN OF 55 KDA"/>
    <property type="match status" value="1"/>
</dbReference>
<comment type="subcellular location">
    <subcellularLocation>
        <location evidence="3">Cleavage furrow</location>
    </subcellularLocation>
    <subcellularLocation>
        <location evidence="1">Cytoplasm</location>
        <location evidence="1">Cytoskeleton</location>
        <location evidence="1">Microtubule organizing center</location>
        <location evidence="1">Centrosome</location>
        <location evidence="1">Centriole</location>
    </subcellularLocation>
    <subcellularLocation>
        <location evidence="2">Midbody</location>
        <location evidence="2">Midbody ring</location>
    </subcellularLocation>
</comment>
<dbReference type="Ensembl" id="ENSACOT00000002389.1">
    <property type="protein sequence ID" value="ENSACOP00000002321.1"/>
    <property type="gene ID" value="ENSACOG00000001624.1"/>
</dbReference>
<dbReference type="InterPro" id="IPR038926">
    <property type="entry name" value="CEP55"/>
</dbReference>
<reference evidence="11" key="1">
    <citation type="submission" date="2025-08" db="UniProtKB">
        <authorList>
            <consortium name="Ensembl"/>
        </authorList>
    </citation>
    <scope>IDENTIFICATION</scope>
</reference>
<feature type="coiled-coil region" evidence="9">
    <location>
        <begin position="365"/>
        <end position="392"/>
    </location>
</feature>
<dbReference type="InterPro" id="IPR022008">
    <property type="entry name" value="EABR"/>
</dbReference>
<evidence type="ECO:0000256" key="5">
    <source>
        <dbReference type="ARBA" id="ARBA00023054"/>
    </source>
</evidence>
<keyword evidence="4" id="KW-0963">Cytoplasm</keyword>
<evidence type="ECO:0000256" key="7">
    <source>
        <dbReference type="ARBA" id="ARBA00055531"/>
    </source>
</evidence>
<dbReference type="GO" id="GO:0090543">
    <property type="term" value="C:Flemming body"/>
    <property type="evidence" value="ECO:0007669"/>
    <property type="project" value="UniProtKB-SubCell"/>
</dbReference>
<dbReference type="GO" id="GO:0032154">
    <property type="term" value="C:cleavage furrow"/>
    <property type="evidence" value="ECO:0007669"/>
    <property type="project" value="UniProtKB-SubCell"/>
</dbReference>
<dbReference type="AlphaFoldDB" id="A0A8B9EZ74"/>
<evidence type="ECO:0000313" key="11">
    <source>
        <dbReference type="Ensembl" id="ENSACOP00000002321.1"/>
    </source>
</evidence>
<evidence type="ECO:0000256" key="3">
    <source>
        <dbReference type="ARBA" id="ARBA00004626"/>
    </source>
</evidence>
<feature type="coiled-coil region" evidence="9">
    <location>
        <begin position="27"/>
        <end position="97"/>
    </location>
</feature>
<organism evidence="11 12">
    <name type="scientific">Amazona collaria</name>
    <name type="common">yellow-billed parrot</name>
    <dbReference type="NCBI Taxonomy" id="241587"/>
    <lineage>
        <taxon>Eukaryota</taxon>
        <taxon>Metazoa</taxon>
        <taxon>Chordata</taxon>
        <taxon>Craniata</taxon>
        <taxon>Vertebrata</taxon>
        <taxon>Euteleostomi</taxon>
        <taxon>Archelosauria</taxon>
        <taxon>Archosauria</taxon>
        <taxon>Dinosauria</taxon>
        <taxon>Saurischia</taxon>
        <taxon>Theropoda</taxon>
        <taxon>Coelurosauria</taxon>
        <taxon>Aves</taxon>
        <taxon>Neognathae</taxon>
        <taxon>Neoaves</taxon>
        <taxon>Telluraves</taxon>
        <taxon>Australaves</taxon>
        <taxon>Psittaciformes</taxon>
        <taxon>Psittacidae</taxon>
        <taxon>Amazona</taxon>
    </lineage>
</organism>
<dbReference type="Gene3D" id="1.20.5.1180">
    <property type="entry name" value="Geminin coiled-coil domain"/>
    <property type="match status" value="1"/>
</dbReference>
<feature type="domain" description="TSG101 and ALIX binding" evidence="10">
    <location>
        <begin position="171"/>
        <end position="203"/>
    </location>
</feature>
<dbReference type="FunFam" id="1.20.5.1180:FF:000002">
    <property type="entry name" value="Centrosomal protein of 55 kDa"/>
    <property type="match status" value="1"/>
</dbReference>
<evidence type="ECO:0000256" key="4">
    <source>
        <dbReference type="ARBA" id="ARBA00022490"/>
    </source>
</evidence>
<reference evidence="11" key="2">
    <citation type="submission" date="2025-09" db="UniProtKB">
        <authorList>
            <consortium name="Ensembl"/>
        </authorList>
    </citation>
    <scope>IDENTIFICATION</scope>
</reference>
<evidence type="ECO:0000256" key="8">
    <source>
        <dbReference type="ARBA" id="ARBA00069787"/>
    </source>
</evidence>
<evidence type="ECO:0000313" key="12">
    <source>
        <dbReference type="Proteomes" id="UP000694522"/>
    </source>
</evidence>
<evidence type="ECO:0000259" key="10">
    <source>
        <dbReference type="Pfam" id="PF12180"/>
    </source>
</evidence>
<dbReference type="GO" id="GO:0000281">
    <property type="term" value="P:mitotic cytokinesis"/>
    <property type="evidence" value="ECO:0007669"/>
    <property type="project" value="InterPro"/>
</dbReference>
<evidence type="ECO:0000256" key="1">
    <source>
        <dbReference type="ARBA" id="ARBA00004114"/>
    </source>
</evidence>
<dbReference type="Pfam" id="PF12180">
    <property type="entry name" value="EABR"/>
    <property type="match status" value="1"/>
</dbReference>
<comment type="function">
    <text evidence="7">Plays a role in mitotic exit and cytokinesis. Recruits PDCD6IP and TSG101 to midbody during cytokinesis. Required for successful completion of cytokinesis. Not required for microtubule nucleation. Plays a role in the development of the brain and kidney.</text>
</comment>
<sequence length="459" mass="53224">MNSKTAKDIIVGKWGLKSGSSRGEGELEKCKQENAALRKSMEEIVKKKSKMTDPERSALLEKILSLEKEKEKHNCLLGEKDKEIQNLKDRLKSKNKNSEVSLLQSQLEGKKKEAERQDQLICSLSEEMNRLTCNLAAATAKCSELENRTGISQEAVTNSTGSPNNLHEVEKQLKDALEKNQQWLLYDQQREAYVRGLLGRIFELEQKSEIGSQQQSKEFSSEGHLQEEKQKCYDQLLLTAKTDLETERCTVTQLRSELNKFKKKYEETQREITSLNALLQSQQAAASKTLENENKMKEEKVQRLKQENEAIKGQLREEKKKSEDLLCQVQLLQKLLLKQQEEHTRVALLEQQICTTDFENKHLDRQNLQHQLNEVLKELREAREQIARLESLILMLFTHFITLQHVLPLGEPHLLRWHFPSPKHSNLLNESFLECPRCKMQYPTSQHRELLAHIDFCTA</sequence>
<keyword evidence="5 9" id="KW-0175">Coiled coil</keyword>
<dbReference type="PANTHER" id="PTHR31838:SF1">
    <property type="entry name" value="CENTROSOMAL PROTEIN OF 55 KDA"/>
    <property type="match status" value="1"/>
</dbReference>